<dbReference type="Ensembl" id="ENSPMGT00000018595.1">
    <property type="protein sequence ID" value="ENSPMGP00000017418.1"/>
    <property type="gene ID" value="ENSPMGG00000014252.1"/>
</dbReference>
<evidence type="ECO:0000256" key="11">
    <source>
        <dbReference type="SAM" id="SignalP"/>
    </source>
</evidence>
<dbReference type="PROSITE" id="PS50853">
    <property type="entry name" value="FN3"/>
    <property type="match status" value="2"/>
</dbReference>
<comment type="similarity">
    <text evidence="2">Belongs to the type I cytokine receptor family. Type 2 subfamily.</text>
</comment>
<evidence type="ECO:0000256" key="1">
    <source>
        <dbReference type="ARBA" id="ARBA00004479"/>
    </source>
</evidence>
<evidence type="ECO:0000313" key="13">
    <source>
        <dbReference type="Ensembl" id="ENSPMGP00000017418.1"/>
    </source>
</evidence>
<feature type="domain" description="Fibronectin type-III" evidence="12">
    <location>
        <begin position="494"/>
        <end position="587"/>
    </location>
</feature>
<keyword evidence="5" id="KW-0677">Repeat</keyword>
<evidence type="ECO:0000256" key="8">
    <source>
        <dbReference type="ARBA" id="ARBA00023170"/>
    </source>
</evidence>
<name>A0A3B4AJW9_9GOBI</name>
<dbReference type="STRING" id="409849.ENSPMGP00000017418"/>
<dbReference type="InterPro" id="IPR052672">
    <property type="entry name" value="Type1_Cytokine_Rcpt_Type2"/>
</dbReference>
<keyword evidence="7 10" id="KW-0472">Membrane</keyword>
<dbReference type="SUPFAM" id="SSF49265">
    <property type="entry name" value="Fibronectin type III"/>
    <property type="match status" value="3"/>
</dbReference>
<sequence length="779" mass="88756">RGMRTMKLLWSIFTSLLLLLQKCTGDKSCEIWSSAGNVVQITSTFRVYCTFNFNCKPAMYSASGHPIPRAQSPQTYNSTTIYLDVVNMTEDRTFSCDCKDTISNTENKPDSCGLDISAGYPPDRPTNFSCVYQISETSLSSAVICSWASGRNTYIRNDSKLRVRTFTHNASGGLRSFSVSAKGSPFVRAEFAVDGSVQVISVQASVKNKLGYAETPEVNYTLRDRLMPPAPLLHQVDCSSRSCSIRVNQSVPTYHLDINYKEENEEQWRPHPKSVMGNGSVIIESLQPYRQYQFRCRSRFSTGLWSDWSRTVSRWTQEEAPAHALDVWYAVDDNVIRVCWKKLDISVAQGQILDYIITIYDQIQNKTVLPASSNEQCLPVPFCSNCHITVSARNSRGYSPPPRLVPVLNKKNVTISWRQHVTARLPREYVVEWYPKGQKRHGFQWLRMGQNSSHVVITDMKQFVCYEGAVHVFYSDNSVDRLGFTDINTEVSVPTAGPCVHERTEGTTVNVTWRELSMTERTGCITNYTIYLEQNSRLVATYNVPASQTFWVIRDLTPADYSIWMTASTAIGEGPLCQKVNFFIQRKQQLHIINYDQLYRMLILYNFTCLFVVCQILAILFYFFSFRIWVYFQYCLPEIPDPANSKWAKDCEKVKVSKLLTSTVSETEEDLVFVDIEERPPPPLLAQTSLSSDSETSTQPYRHISYIKCFSHDSDSSGHTQTSFLDYISPHMNAVKSEEEENEDLPTFFPSHSFSSDQLDFGPKLTLDAVRIDGSDFFL</sequence>
<dbReference type="PANTHER" id="PTHR48423">
    <property type="entry name" value="INTERLEUKIN-27 RECEPTOR SUBUNIT ALPHA"/>
    <property type="match status" value="1"/>
</dbReference>
<dbReference type="AlphaFoldDB" id="A0A3B4AJW9"/>
<dbReference type="Gene3D" id="2.60.40.10">
    <property type="entry name" value="Immunoglobulins"/>
    <property type="match status" value="5"/>
</dbReference>
<proteinExistence type="inferred from homology"/>
<dbReference type="SMART" id="SM00060">
    <property type="entry name" value="FN3"/>
    <property type="match status" value="3"/>
</dbReference>
<dbReference type="GO" id="GO:0005886">
    <property type="term" value="C:plasma membrane"/>
    <property type="evidence" value="ECO:0007669"/>
    <property type="project" value="UniProtKB-ARBA"/>
</dbReference>
<dbReference type="InterPro" id="IPR013783">
    <property type="entry name" value="Ig-like_fold"/>
</dbReference>
<protein>
    <recommendedName>
        <fullName evidence="12">Fibronectin type-III domain-containing protein</fullName>
    </recommendedName>
</protein>
<evidence type="ECO:0000256" key="3">
    <source>
        <dbReference type="ARBA" id="ARBA00022692"/>
    </source>
</evidence>
<dbReference type="PANTHER" id="PTHR48423:SF1">
    <property type="entry name" value="INTERLEUKIN-27 RECEPTOR SUBUNIT ALPHA"/>
    <property type="match status" value="1"/>
</dbReference>
<feature type="chain" id="PRO_5017376481" description="Fibronectin type-III domain-containing protein" evidence="11">
    <location>
        <begin position="26"/>
        <end position="779"/>
    </location>
</feature>
<keyword evidence="4 11" id="KW-0732">Signal</keyword>
<reference evidence="13" key="2">
    <citation type="submission" date="2025-09" db="UniProtKB">
        <authorList>
            <consortium name="Ensembl"/>
        </authorList>
    </citation>
    <scope>IDENTIFICATION</scope>
</reference>
<dbReference type="InterPro" id="IPR036116">
    <property type="entry name" value="FN3_sf"/>
</dbReference>
<comment type="subcellular location">
    <subcellularLocation>
        <location evidence="1">Membrane</location>
        <topology evidence="1">Single-pass type I membrane protein</topology>
    </subcellularLocation>
</comment>
<keyword evidence="8" id="KW-0675">Receptor</keyword>
<keyword evidence="3 10" id="KW-0812">Transmembrane</keyword>
<evidence type="ECO:0000256" key="7">
    <source>
        <dbReference type="ARBA" id="ARBA00023136"/>
    </source>
</evidence>
<evidence type="ECO:0000256" key="9">
    <source>
        <dbReference type="ARBA" id="ARBA00023180"/>
    </source>
</evidence>
<evidence type="ECO:0000256" key="5">
    <source>
        <dbReference type="ARBA" id="ARBA00022737"/>
    </source>
</evidence>
<evidence type="ECO:0000256" key="2">
    <source>
        <dbReference type="ARBA" id="ARBA00008921"/>
    </source>
</evidence>
<keyword evidence="9" id="KW-0325">Glycoprotein</keyword>
<feature type="signal peptide" evidence="11">
    <location>
        <begin position="1"/>
        <end position="25"/>
    </location>
</feature>
<keyword evidence="14" id="KW-1185">Reference proteome</keyword>
<keyword evidence="6 10" id="KW-1133">Transmembrane helix</keyword>
<evidence type="ECO:0000256" key="6">
    <source>
        <dbReference type="ARBA" id="ARBA00022989"/>
    </source>
</evidence>
<dbReference type="Proteomes" id="UP000261520">
    <property type="component" value="Unplaced"/>
</dbReference>
<organism evidence="13 14">
    <name type="scientific">Periophthalmus magnuspinnatus</name>
    <dbReference type="NCBI Taxonomy" id="409849"/>
    <lineage>
        <taxon>Eukaryota</taxon>
        <taxon>Metazoa</taxon>
        <taxon>Chordata</taxon>
        <taxon>Craniata</taxon>
        <taxon>Vertebrata</taxon>
        <taxon>Euteleostomi</taxon>
        <taxon>Actinopterygii</taxon>
        <taxon>Neopterygii</taxon>
        <taxon>Teleostei</taxon>
        <taxon>Neoteleostei</taxon>
        <taxon>Acanthomorphata</taxon>
        <taxon>Gobiaria</taxon>
        <taxon>Gobiiformes</taxon>
        <taxon>Gobioidei</taxon>
        <taxon>Gobiidae</taxon>
        <taxon>Oxudercinae</taxon>
        <taxon>Periophthalmus</taxon>
    </lineage>
</organism>
<dbReference type="InterPro" id="IPR003961">
    <property type="entry name" value="FN3_dom"/>
</dbReference>
<evidence type="ECO:0000256" key="4">
    <source>
        <dbReference type="ARBA" id="ARBA00022729"/>
    </source>
</evidence>
<feature type="domain" description="Fibronectin type-III" evidence="12">
    <location>
        <begin position="228"/>
        <end position="319"/>
    </location>
</feature>
<reference evidence="13" key="1">
    <citation type="submission" date="2025-08" db="UniProtKB">
        <authorList>
            <consortium name="Ensembl"/>
        </authorList>
    </citation>
    <scope>IDENTIFICATION</scope>
</reference>
<evidence type="ECO:0000313" key="14">
    <source>
        <dbReference type="Proteomes" id="UP000261520"/>
    </source>
</evidence>
<accession>A0A3B4AJW9</accession>
<feature type="transmembrane region" description="Helical" evidence="10">
    <location>
        <begin position="602"/>
        <end position="624"/>
    </location>
</feature>
<dbReference type="CDD" id="cd00063">
    <property type="entry name" value="FN3"/>
    <property type="match status" value="2"/>
</dbReference>
<evidence type="ECO:0000256" key="10">
    <source>
        <dbReference type="SAM" id="Phobius"/>
    </source>
</evidence>
<evidence type="ECO:0000259" key="12">
    <source>
        <dbReference type="PROSITE" id="PS50853"/>
    </source>
</evidence>